<feature type="transmembrane region" description="Helical" evidence="7">
    <location>
        <begin position="643"/>
        <end position="664"/>
    </location>
</feature>
<evidence type="ECO:0000256" key="4">
    <source>
        <dbReference type="ARBA" id="ARBA00022989"/>
    </source>
</evidence>
<dbReference type="GO" id="GO:0005886">
    <property type="term" value="C:plasma membrane"/>
    <property type="evidence" value="ECO:0007669"/>
    <property type="project" value="InterPro"/>
</dbReference>
<proteinExistence type="inferred from homology"/>
<dbReference type="PANTHER" id="PTHR23302">
    <property type="entry name" value="TRANSMEMBRANE CHANNEL-RELATED"/>
    <property type="match status" value="1"/>
</dbReference>
<feature type="transmembrane region" description="Helical" evidence="7">
    <location>
        <begin position="553"/>
        <end position="576"/>
    </location>
</feature>
<keyword evidence="5 7" id="KW-0472">Membrane</keyword>
<feature type="transmembrane region" description="Helical" evidence="7">
    <location>
        <begin position="510"/>
        <end position="532"/>
    </location>
</feature>
<evidence type="ECO:0000256" key="2">
    <source>
        <dbReference type="ARBA" id="ARBA00006510"/>
    </source>
</evidence>
<gene>
    <name evidence="9" type="ORF">MELIAE_LOCUS13150</name>
</gene>
<evidence type="ECO:0000256" key="7">
    <source>
        <dbReference type="SAM" id="Phobius"/>
    </source>
</evidence>
<feature type="transmembrane region" description="Helical" evidence="7">
    <location>
        <begin position="403"/>
        <end position="426"/>
    </location>
</feature>
<reference evidence="9" key="1">
    <citation type="submission" date="2021-12" db="EMBL/GenBank/DDBJ databases">
        <authorList>
            <person name="King R."/>
        </authorList>
    </citation>
    <scope>NUCLEOTIDE SEQUENCE</scope>
</reference>
<feature type="transmembrane region" description="Helical" evidence="7">
    <location>
        <begin position="670"/>
        <end position="689"/>
    </location>
</feature>
<dbReference type="OrthoDB" id="1936208at2759"/>
<feature type="transmembrane region" description="Helical" evidence="7">
    <location>
        <begin position="312"/>
        <end position="330"/>
    </location>
</feature>
<feature type="domain" description="TMC" evidence="8">
    <location>
        <begin position="499"/>
        <end position="603"/>
    </location>
</feature>
<dbReference type="GO" id="GO:0008381">
    <property type="term" value="F:mechanosensitive monoatomic ion channel activity"/>
    <property type="evidence" value="ECO:0007669"/>
    <property type="project" value="TreeGrafter"/>
</dbReference>
<dbReference type="Proteomes" id="UP001154078">
    <property type="component" value="Chromosome 9"/>
</dbReference>
<feature type="transmembrane region" description="Helical" evidence="7">
    <location>
        <begin position="432"/>
        <end position="455"/>
    </location>
</feature>
<feature type="compositionally biased region" description="Basic and acidic residues" evidence="6">
    <location>
        <begin position="75"/>
        <end position="86"/>
    </location>
</feature>
<evidence type="ECO:0000256" key="1">
    <source>
        <dbReference type="ARBA" id="ARBA00004141"/>
    </source>
</evidence>
<feature type="transmembrane region" description="Helical" evidence="7">
    <location>
        <begin position="237"/>
        <end position="258"/>
    </location>
</feature>
<organism evidence="9 10">
    <name type="scientific">Brassicogethes aeneus</name>
    <name type="common">Rape pollen beetle</name>
    <name type="synonym">Meligethes aeneus</name>
    <dbReference type="NCBI Taxonomy" id="1431903"/>
    <lineage>
        <taxon>Eukaryota</taxon>
        <taxon>Metazoa</taxon>
        <taxon>Ecdysozoa</taxon>
        <taxon>Arthropoda</taxon>
        <taxon>Hexapoda</taxon>
        <taxon>Insecta</taxon>
        <taxon>Pterygota</taxon>
        <taxon>Neoptera</taxon>
        <taxon>Endopterygota</taxon>
        <taxon>Coleoptera</taxon>
        <taxon>Polyphaga</taxon>
        <taxon>Cucujiformia</taxon>
        <taxon>Nitidulidae</taxon>
        <taxon>Meligethinae</taxon>
        <taxon>Brassicogethes</taxon>
    </lineage>
</organism>
<evidence type="ECO:0000259" key="8">
    <source>
        <dbReference type="Pfam" id="PF07810"/>
    </source>
</evidence>
<keyword evidence="3 7" id="KW-0812">Transmembrane</keyword>
<dbReference type="InterPro" id="IPR012496">
    <property type="entry name" value="TMC_dom"/>
</dbReference>
<feature type="transmembrane region" description="Helical" evidence="7">
    <location>
        <begin position="608"/>
        <end position="631"/>
    </location>
</feature>
<evidence type="ECO:0000313" key="9">
    <source>
        <dbReference type="EMBL" id="CAH0564659.1"/>
    </source>
</evidence>
<evidence type="ECO:0000256" key="5">
    <source>
        <dbReference type="ARBA" id="ARBA00023136"/>
    </source>
</evidence>
<comment type="subcellular location">
    <subcellularLocation>
        <location evidence="1">Membrane</location>
        <topology evidence="1">Multi-pass membrane protein</topology>
    </subcellularLocation>
</comment>
<dbReference type="Pfam" id="PF07810">
    <property type="entry name" value="TMC"/>
    <property type="match status" value="1"/>
</dbReference>
<protein>
    <recommendedName>
        <fullName evidence="8">TMC domain-containing protein</fullName>
    </recommendedName>
</protein>
<comment type="similarity">
    <text evidence="2">Belongs to the TMC family.</text>
</comment>
<feature type="transmembrane region" description="Helical" evidence="7">
    <location>
        <begin position="467"/>
        <end position="490"/>
    </location>
</feature>
<name>A0A9P0BMD0_BRAAE</name>
<feature type="non-terminal residue" evidence="9">
    <location>
        <position position="1"/>
    </location>
</feature>
<dbReference type="InterPro" id="IPR038900">
    <property type="entry name" value="TMC"/>
</dbReference>
<dbReference type="EMBL" id="OV121140">
    <property type="protein sequence ID" value="CAH0564659.1"/>
    <property type="molecule type" value="Genomic_DNA"/>
</dbReference>
<evidence type="ECO:0000256" key="3">
    <source>
        <dbReference type="ARBA" id="ARBA00022692"/>
    </source>
</evidence>
<feature type="compositionally biased region" description="Polar residues" evidence="6">
    <location>
        <begin position="50"/>
        <end position="61"/>
    </location>
</feature>
<dbReference type="AlphaFoldDB" id="A0A9P0BMD0"/>
<keyword evidence="10" id="KW-1185">Reference proteome</keyword>
<keyword evidence="4 7" id="KW-1133">Transmembrane helix</keyword>
<sequence>FERKMSRLLQRTQQNLENSRLNIRDFSYEITPPFAKQNSMANIDVELTTFSNDDNQNNKFNSGDGENLPNSSSHTQDHIDDYSERNKRVHSKHRNDQVYPENSRVYKAYEAKTGPRKNKTRILVDFDGHADEIIDKMKKDENLMGNTPHSQKLQRETLRDMPQCLTVKRCVKRKLSMVKNTKVQKGCCTSLKNKMGNKFHKLKNDLKSVLSALELWYTPLKEIEGRFGSGVGSFFKFLRWIFIFNFILSIPVVLFIVIPQLVYDEPVKNNVTFRFIDIFNGDGYFVKTALYYGFYSNDSVNLSEIDYNMPKAYFFTNISTYLVALVVLCVSSANKYKKSFIETEGGVHNVFAQKIFCSWDFSIANRDAANLKSTSIYNELRELLYDVQKIDVEESFMQKFRTFILQLTSNVLVLFTFAGIAYLIWFCMGKDSAILSAIAVNLVMVFVPYLLSYLVKYEGYKEPRTNLYVTLFRIFLLGFLVISVMTTFWLKKSKTDLDWESSLGQEIYRLFLFDFIFAVVLSFVFGVCMFFGKRALGRDGRFEFDIPRHTMHIIYSQSLFWLGLFYAPLISVMVVIKLFLTWYANQATVQFFCRPSSRSWRAARAQTWFTIMVFASLLLVCCVQGYVIVCVSPSKQSGPFQNYNFIYEIVTTGVFNLEVTSFFWKVIIFVTKPGSVSLILIGLSILVYLSKKRAESQRESVEKYREMLKWETKDKEFLVKKITQITQGDWHWNLQDSREHDPINMMPRYSIRRQDSQDYRQFEPSPSQVLME</sequence>
<evidence type="ECO:0000313" key="10">
    <source>
        <dbReference type="Proteomes" id="UP001154078"/>
    </source>
</evidence>
<accession>A0A9P0BMD0</accession>
<evidence type="ECO:0000256" key="6">
    <source>
        <dbReference type="SAM" id="MobiDB-lite"/>
    </source>
</evidence>
<dbReference type="PANTHER" id="PTHR23302:SF43">
    <property type="entry name" value="TMC DOMAIN-CONTAINING PROTEIN"/>
    <property type="match status" value="1"/>
</dbReference>
<feature type="region of interest" description="Disordered" evidence="6">
    <location>
        <begin position="50"/>
        <end position="102"/>
    </location>
</feature>